<gene>
    <name evidence="4" type="ORF">HGP31_13670</name>
</gene>
<dbReference type="InterPro" id="IPR000462">
    <property type="entry name" value="CDP-OH_P_trans"/>
</dbReference>
<dbReference type="Proteomes" id="UP000501367">
    <property type="component" value="Chromosome"/>
</dbReference>
<evidence type="ECO:0000313" key="4">
    <source>
        <dbReference type="EMBL" id="QJC79313.1"/>
    </source>
</evidence>
<sequence>MKTPVYLICSCPVRLWGLTSRERVGRMLAKFPNAHLCNANDPLPAQGEVVLLREDYLYDDRVLQGLLATPEIALQDPRTGTIVAAHASVERLAHLPSLDTDAVAGLRKVVPGTVATAMQTQLRKFDPPWVAQITAANQAHLEKSLFNGSYKGVTDFITRAIWPVPARWATVWCVRLGLSPNQVTAASYVLAIAAGFLFWHGLFGAGLLAGWLMTFLDTVDGKLARVTVTSTRFGNLFDHGLDLIHPPLWYIAWGLGYEATWDSAIPLEPVLWAICLGYIAGRVCEGAFKLAAPFSLFLWRPFDSLNRLITARRNPNLLILTSLWAFDAHDTALIWVAVWTCVSTLILGVRTMSALVLKHRGQPPQPWLSRIDMSAERDRLIVRMFAPRSGLNDA</sequence>
<keyword evidence="3" id="KW-0812">Transmembrane</keyword>
<keyword evidence="3" id="KW-0472">Membrane</keyword>
<dbReference type="Gene3D" id="1.20.120.1760">
    <property type="match status" value="1"/>
</dbReference>
<protein>
    <submittedName>
        <fullName evidence="4">CDP-alcohol phosphatidyltransferase family protein</fullName>
    </submittedName>
</protein>
<evidence type="ECO:0000256" key="3">
    <source>
        <dbReference type="SAM" id="Phobius"/>
    </source>
</evidence>
<dbReference type="RefSeq" id="WP_168757941.1">
    <property type="nucleotide sequence ID" value="NZ_CP051487.1"/>
</dbReference>
<dbReference type="InterPro" id="IPR048254">
    <property type="entry name" value="CDP_ALCOHOL_P_TRANSF_CS"/>
</dbReference>
<dbReference type="GO" id="GO:0016780">
    <property type="term" value="F:phosphotransferase activity, for other substituted phosphate groups"/>
    <property type="evidence" value="ECO:0007669"/>
    <property type="project" value="InterPro"/>
</dbReference>
<keyword evidence="1 2" id="KW-0808">Transferase</keyword>
<dbReference type="AlphaFoldDB" id="A0AAE6ZVG8"/>
<evidence type="ECO:0000313" key="5">
    <source>
        <dbReference type="Proteomes" id="UP000501367"/>
    </source>
</evidence>
<evidence type="ECO:0000256" key="2">
    <source>
        <dbReference type="RuleBase" id="RU003750"/>
    </source>
</evidence>
<feature type="transmembrane region" description="Helical" evidence="3">
    <location>
        <begin position="185"/>
        <end position="213"/>
    </location>
</feature>
<dbReference type="PROSITE" id="PS00379">
    <property type="entry name" value="CDP_ALCOHOL_P_TRANSF"/>
    <property type="match status" value="1"/>
</dbReference>
<keyword evidence="3" id="KW-1133">Transmembrane helix</keyword>
<proteinExistence type="inferred from homology"/>
<accession>A0AAE6ZVG8</accession>
<name>A0AAE6ZVG8_9PSED</name>
<feature type="transmembrane region" description="Helical" evidence="3">
    <location>
        <begin position="332"/>
        <end position="357"/>
    </location>
</feature>
<dbReference type="KEGG" id="pum:HGP31_13670"/>
<organism evidence="4 5">
    <name type="scientific">Pseudomonas umsongensis</name>
    <dbReference type="NCBI Taxonomy" id="198618"/>
    <lineage>
        <taxon>Bacteria</taxon>
        <taxon>Pseudomonadati</taxon>
        <taxon>Pseudomonadota</taxon>
        <taxon>Gammaproteobacteria</taxon>
        <taxon>Pseudomonadales</taxon>
        <taxon>Pseudomonadaceae</taxon>
        <taxon>Pseudomonas</taxon>
    </lineage>
</organism>
<dbReference type="GeneID" id="72194637"/>
<dbReference type="Pfam" id="PF01066">
    <property type="entry name" value="CDP-OH_P_transf"/>
    <property type="match status" value="1"/>
</dbReference>
<comment type="similarity">
    <text evidence="2">Belongs to the CDP-alcohol phosphatidyltransferase class-I family.</text>
</comment>
<dbReference type="GO" id="GO:0008654">
    <property type="term" value="P:phospholipid biosynthetic process"/>
    <property type="evidence" value="ECO:0007669"/>
    <property type="project" value="InterPro"/>
</dbReference>
<evidence type="ECO:0000256" key="1">
    <source>
        <dbReference type="ARBA" id="ARBA00022679"/>
    </source>
</evidence>
<dbReference type="InterPro" id="IPR043130">
    <property type="entry name" value="CDP-OH_PTrfase_TM_dom"/>
</dbReference>
<dbReference type="GO" id="GO:0016020">
    <property type="term" value="C:membrane"/>
    <property type="evidence" value="ECO:0007669"/>
    <property type="project" value="InterPro"/>
</dbReference>
<reference evidence="4 5" key="1">
    <citation type="submission" date="2020-04" db="EMBL/GenBank/DDBJ databases">
        <authorList>
            <person name="Yao Y."/>
            <person name="He Z."/>
        </authorList>
    </citation>
    <scope>NUCLEOTIDE SEQUENCE [LARGE SCALE GENOMIC DNA]</scope>
    <source>
        <strain evidence="4 5">CY-1</strain>
    </source>
</reference>
<dbReference type="EMBL" id="CP051487">
    <property type="protein sequence ID" value="QJC79313.1"/>
    <property type="molecule type" value="Genomic_DNA"/>
</dbReference>